<dbReference type="EMBL" id="JBBNAG010000007">
    <property type="protein sequence ID" value="KAK9118888.1"/>
    <property type="molecule type" value="Genomic_DNA"/>
</dbReference>
<comment type="caution">
    <text evidence="1">The sequence shown here is derived from an EMBL/GenBank/DDBJ whole genome shotgun (WGS) entry which is preliminary data.</text>
</comment>
<reference evidence="1 2" key="1">
    <citation type="submission" date="2024-01" db="EMBL/GenBank/DDBJ databases">
        <title>Genome assemblies of Stephania.</title>
        <authorList>
            <person name="Yang L."/>
        </authorList>
    </citation>
    <scope>NUCLEOTIDE SEQUENCE [LARGE SCALE GENOMIC DNA]</scope>
    <source>
        <strain evidence="1">JXDWG</strain>
        <tissue evidence="1">Leaf</tissue>
    </source>
</reference>
<sequence length="149" mass="16362">MLSRRSADLSLFHASPSQSLRLNLSHALTISISLTPRSHHLLSRRLTISLHLAVSTVSPLLRTIRVAIISLSRARRRRSSPQPRSRRLALLILPSRIALSSSSRVSRSRSPSCAGAVRLLPPSSSSSRRSNGDACVFRFLYFVIAVLSA</sequence>
<organism evidence="1 2">
    <name type="scientific">Stephania cephalantha</name>
    <dbReference type="NCBI Taxonomy" id="152367"/>
    <lineage>
        <taxon>Eukaryota</taxon>
        <taxon>Viridiplantae</taxon>
        <taxon>Streptophyta</taxon>
        <taxon>Embryophyta</taxon>
        <taxon>Tracheophyta</taxon>
        <taxon>Spermatophyta</taxon>
        <taxon>Magnoliopsida</taxon>
        <taxon>Ranunculales</taxon>
        <taxon>Menispermaceae</taxon>
        <taxon>Menispermoideae</taxon>
        <taxon>Cissampelideae</taxon>
        <taxon>Stephania</taxon>
    </lineage>
</organism>
<accession>A0AAP0INQ2</accession>
<gene>
    <name evidence="1" type="ORF">Scep_016981</name>
</gene>
<keyword evidence="2" id="KW-1185">Reference proteome</keyword>
<dbReference type="Proteomes" id="UP001419268">
    <property type="component" value="Unassembled WGS sequence"/>
</dbReference>
<name>A0AAP0INQ2_9MAGN</name>
<evidence type="ECO:0000313" key="2">
    <source>
        <dbReference type="Proteomes" id="UP001419268"/>
    </source>
</evidence>
<protein>
    <submittedName>
        <fullName evidence="1">Uncharacterized protein</fullName>
    </submittedName>
</protein>
<proteinExistence type="predicted"/>
<evidence type="ECO:0000313" key="1">
    <source>
        <dbReference type="EMBL" id="KAK9118888.1"/>
    </source>
</evidence>
<dbReference type="AlphaFoldDB" id="A0AAP0INQ2"/>